<dbReference type="PANTHER" id="PTHR23504">
    <property type="entry name" value="MAJOR FACILITATOR SUPERFAMILY DOMAIN-CONTAINING PROTEIN 10"/>
    <property type="match status" value="1"/>
</dbReference>
<keyword evidence="3 6" id="KW-0812">Transmembrane</keyword>
<dbReference type="Pfam" id="PF07690">
    <property type="entry name" value="MFS_1"/>
    <property type="match status" value="1"/>
</dbReference>
<sequence>MGLGRIKYILYVHIFELSEFSREVLGGVCRINLVTQQLKSGVIAKMEKLSAGLSHLFMTIFLHNFATFMVIPAITDVTMSALCPGRDECSIAIYLTGFQQAIVGLGTLVMMPLVGNLSDKFGRKALLTLPMIFTIIPLGILGYSRSKSFFYVYFVAKTLTAMVCEGSVHCLALAYVADNVAEGRRASTFGVLSGISSCAYVCGTLFTRFLSTSTTFQVATVVAAVAVMYLRVFLPDSNIDKNLSAPLLSDEKITIKDSAETSSAEILQPAKTLPSLSDLISLLKTSTTFSQAAIVAFFSNLADVGLHASMLYFLKARFHFNKNQFADLMVISGVAGTVSQLVLMPLLAPALGEERLLSIGLLFSCLQMFLYGIAWSFWVPYAAAMFSIFYVFAHPCMRSIVSKQVGPSEQGKAQGCISGICSLANVISPIAFSPLTDDSLHAKRDDKGGSSPLEPTCQRKLQSHGALVFESSKTDGSSSSSRLTLVSASQNFQLFTIYIHAKGMVVYDEYVIIGSANINQRSMASSRDTEIAMGAYQPHHTWGKMKRHPLGQWV</sequence>
<feature type="transmembrane region" description="Helical" evidence="6">
    <location>
        <begin position="91"/>
        <end position="114"/>
    </location>
</feature>
<feature type="transmembrane region" description="Helical" evidence="6">
    <location>
        <begin position="150"/>
        <end position="177"/>
    </location>
</feature>
<dbReference type="STRING" id="3750.A0A498J5W7"/>
<keyword evidence="5 6" id="KW-0472">Membrane</keyword>
<feature type="transmembrane region" description="Helical" evidence="6">
    <location>
        <begin position="325"/>
        <end position="348"/>
    </location>
</feature>
<keyword evidence="4 6" id="KW-1133">Transmembrane helix</keyword>
<evidence type="ECO:0000256" key="3">
    <source>
        <dbReference type="ARBA" id="ARBA00022692"/>
    </source>
</evidence>
<protein>
    <recommendedName>
        <fullName evidence="7">PLD phosphodiesterase domain-containing protein</fullName>
    </recommendedName>
</protein>
<proteinExistence type="predicted"/>
<dbReference type="Proteomes" id="UP000290289">
    <property type="component" value="Chromosome 8"/>
</dbReference>
<evidence type="ECO:0000313" key="8">
    <source>
        <dbReference type="EMBL" id="RXH91048.1"/>
    </source>
</evidence>
<feature type="domain" description="PLD phosphodiesterase" evidence="7">
    <location>
        <begin position="495"/>
        <end position="522"/>
    </location>
</feature>
<feature type="transmembrane region" description="Helical" evidence="6">
    <location>
        <begin position="216"/>
        <end position="234"/>
    </location>
</feature>
<dbReference type="AlphaFoldDB" id="A0A498J5W7"/>
<gene>
    <name evidence="8" type="ORF">DVH24_020071</name>
</gene>
<feature type="transmembrane region" description="Helical" evidence="6">
    <location>
        <begin position="126"/>
        <end position="144"/>
    </location>
</feature>
<evidence type="ECO:0000313" key="9">
    <source>
        <dbReference type="Proteomes" id="UP000290289"/>
    </source>
</evidence>
<dbReference type="Pfam" id="PF00614">
    <property type="entry name" value="PLDc"/>
    <property type="match status" value="1"/>
</dbReference>
<dbReference type="InterPro" id="IPR036259">
    <property type="entry name" value="MFS_trans_sf"/>
</dbReference>
<dbReference type="CDD" id="cd17330">
    <property type="entry name" value="MFS_SLC46_TetA_like"/>
    <property type="match status" value="1"/>
</dbReference>
<comment type="subcellular location">
    <subcellularLocation>
        <location evidence="1">Membrane</location>
        <topology evidence="1">Multi-pass membrane protein</topology>
    </subcellularLocation>
</comment>
<evidence type="ECO:0000256" key="5">
    <source>
        <dbReference type="ARBA" id="ARBA00023136"/>
    </source>
</evidence>
<dbReference type="Gene3D" id="1.20.1250.20">
    <property type="entry name" value="MFS general substrate transporter like domains"/>
    <property type="match status" value="1"/>
</dbReference>
<dbReference type="EMBL" id="RDQH01000334">
    <property type="protein sequence ID" value="RXH91048.1"/>
    <property type="molecule type" value="Genomic_DNA"/>
</dbReference>
<comment type="caution">
    <text evidence="8">The sequence shown here is derived from an EMBL/GenBank/DDBJ whole genome shotgun (WGS) entry which is preliminary data.</text>
</comment>
<evidence type="ECO:0000256" key="6">
    <source>
        <dbReference type="SAM" id="Phobius"/>
    </source>
</evidence>
<dbReference type="SUPFAM" id="SSF56024">
    <property type="entry name" value="Phospholipase D/nuclease"/>
    <property type="match status" value="1"/>
</dbReference>
<evidence type="ECO:0000256" key="1">
    <source>
        <dbReference type="ARBA" id="ARBA00004141"/>
    </source>
</evidence>
<dbReference type="PROSITE" id="PS50035">
    <property type="entry name" value="PLD"/>
    <property type="match status" value="1"/>
</dbReference>
<keyword evidence="2" id="KW-0813">Transport</keyword>
<dbReference type="SUPFAM" id="SSF103473">
    <property type="entry name" value="MFS general substrate transporter"/>
    <property type="match status" value="1"/>
</dbReference>
<dbReference type="GO" id="GO:0016020">
    <property type="term" value="C:membrane"/>
    <property type="evidence" value="ECO:0007669"/>
    <property type="project" value="UniProtKB-SubCell"/>
</dbReference>
<name>A0A498J5W7_MALDO</name>
<dbReference type="Gene3D" id="3.30.870.10">
    <property type="entry name" value="Endonuclease Chain A"/>
    <property type="match status" value="1"/>
</dbReference>
<evidence type="ECO:0000256" key="4">
    <source>
        <dbReference type="ARBA" id="ARBA00022989"/>
    </source>
</evidence>
<keyword evidence="9" id="KW-1185">Reference proteome</keyword>
<dbReference type="PANTHER" id="PTHR23504:SF1">
    <property type="entry name" value="GH21943P-RELATED"/>
    <property type="match status" value="1"/>
</dbReference>
<evidence type="ECO:0000256" key="2">
    <source>
        <dbReference type="ARBA" id="ARBA00022448"/>
    </source>
</evidence>
<feature type="transmembrane region" description="Helical" evidence="6">
    <location>
        <begin position="49"/>
        <end position="71"/>
    </location>
</feature>
<organism evidence="8 9">
    <name type="scientific">Malus domestica</name>
    <name type="common">Apple</name>
    <name type="synonym">Pyrus malus</name>
    <dbReference type="NCBI Taxonomy" id="3750"/>
    <lineage>
        <taxon>Eukaryota</taxon>
        <taxon>Viridiplantae</taxon>
        <taxon>Streptophyta</taxon>
        <taxon>Embryophyta</taxon>
        <taxon>Tracheophyta</taxon>
        <taxon>Spermatophyta</taxon>
        <taxon>Magnoliopsida</taxon>
        <taxon>eudicotyledons</taxon>
        <taxon>Gunneridae</taxon>
        <taxon>Pentapetalae</taxon>
        <taxon>rosids</taxon>
        <taxon>fabids</taxon>
        <taxon>Rosales</taxon>
        <taxon>Rosaceae</taxon>
        <taxon>Amygdaloideae</taxon>
        <taxon>Maleae</taxon>
        <taxon>Malus</taxon>
    </lineage>
</organism>
<reference evidence="8 9" key="1">
    <citation type="submission" date="2018-10" db="EMBL/GenBank/DDBJ databases">
        <title>A high-quality apple genome assembly.</title>
        <authorList>
            <person name="Hu J."/>
        </authorList>
    </citation>
    <scope>NUCLEOTIDE SEQUENCE [LARGE SCALE GENOMIC DNA]</scope>
    <source>
        <strain evidence="9">cv. HFTH1</strain>
        <tissue evidence="8">Young leaf</tissue>
    </source>
</reference>
<dbReference type="InterPro" id="IPR011701">
    <property type="entry name" value="MFS"/>
</dbReference>
<accession>A0A498J5W7</accession>
<dbReference type="GO" id="GO:0003824">
    <property type="term" value="F:catalytic activity"/>
    <property type="evidence" value="ECO:0007669"/>
    <property type="project" value="InterPro"/>
</dbReference>
<evidence type="ECO:0000259" key="7">
    <source>
        <dbReference type="PROSITE" id="PS50035"/>
    </source>
</evidence>
<dbReference type="InterPro" id="IPR001736">
    <property type="entry name" value="PLipase_D/transphosphatidylase"/>
</dbReference>
<feature type="transmembrane region" description="Helical" evidence="6">
    <location>
        <begin position="189"/>
        <end position="210"/>
    </location>
</feature>
<dbReference type="SMART" id="SM00155">
    <property type="entry name" value="PLDc"/>
    <property type="match status" value="1"/>
</dbReference>
<dbReference type="GO" id="GO:0022857">
    <property type="term" value="F:transmembrane transporter activity"/>
    <property type="evidence" value="ECO:0007669"/>
    <property type="project" value="InterPro"/>
</dbReference>